<dbReference type="RefSeq" id="WP_284722104.1">
    <property type="nucleotide sequence ID" value="NZ_BSND01000003.1"/>
</dbReference>
<gene>
    <name evidence="1" type="ORF">GCM10007891_01320</name>
</gene>
<name>A0ABQ5TQ64_9GAMM</name>
<accession>A0ABQ5TQ64</accession>
<evidence type="ECO:0000313" key="2">
    <source>
        <dbReference type="Proteomes" id="UP001161423"/>
    </source>
</evidence>
<protein>
    <recommendedName>
        <fullName evidence="3">HprK-related kinase B</fullName>
    </recommendedName>
</protein>
<reference evidence="1" key="1">
    <citation type="journal article" date="2014" name="Int. J. Syst. Evol. Microbiol.">
        <title>Complete genome of a new Firmicutes species belonging to the dominant human colonic microbiota ('Ruminococcus bicirculans') reveals two chromosomes and a selective capacity to utilize plant glucans.</title>
        <authorList>
            <consortium name="NISC Comparative Sequencing Program"/>
            <person name="Wegmann U."/>
            <person name="Louis P."/>
            <person name="Goesmann A."/>
            <person name="Henrissat B."/>
            <person name="Duncan S.H."/>
            <person name="Flint H.J."/>
        </authorList>
    </citation>
    <scope>NUCLEOTIDE SEQUENCE</scope>
    <source>
        <strain evidence="1">NBRC 102424</strain>
    </source>
</reference>
<proteinExistence type="predicted"/>
<dbReference type="EMBL" id="BSND01000003">
    <property type="protein sequence ID" value="GLP98278.1"/>
    <property type="molecule type" value="Genomic_DNA"/>
</dbReference>
<dbReference type="Proteomes" id="UP001161423">
    <property type="component" value="Unassembled WGS sequence"/>
</dbReference>
<evidence type="ECO:0000313" key="1">
    <source>
        <dbReference type="EMBL" id="GLP98278.1"/>
    </source>
</evidence>
<evidence type="ECO:0008006" key="3">
    <source>
        <dbReference type="Google" id="ProtNLM"/>
    </source>
</evidence>
<keyword evidence="2" id="KW-1185">Reference proteome</keyword>
<reference evidence="1" key="2">
    <citation type="submission" date="2023-01" db="EMBL/GenBank/DDBJ databases">
        <title>Draft genome sequence of Methylophaga thalassica strain NBRC 102424.</title>
        <authorList>
            <person name="Sun Q."/>
            <person name="Mori K."/>
        </authorList>
    </citation>
    <scope>NUCLEOTIDE SEQUENCE</scope>
    <source>
        <strain evidence="1">NBRC 102424</strain>
    </source>
</reference>
<comment type="caution">
    <text evidence="1">The sequence shown here is derived from an EMBL/GenBank/DDBJ whole genome shotgun (WGS) entry which is preliminary data.</text>
</comment>
<sequence length="370" mass="42448">MNVREIAGITIGLTGNGKTFDEVSEHLDFIPTTTASQVDIMLEISSNDIFHEYLPEVNSAKGLMSFNKDEYFVGYLPSIDYLVSDIFNTKGAVPVVKVKVTEDKLLKKIIKYLLLRRKAYKSNLIMSYSLFWYIFQIVLMTKSKSFIHAATLYDNKRNRAILLGGTGGCGKTSTALEMLDDSRYSYLSEDFSIINLEGQTFFNPKPVSVYCSDIEHGSKILNDFKCSFNFTKKLEIFLKRSIFRKNPIFKVSPQNLFGERLSISGQCSYAFYVIRSNVKSPKLKDCTLDEIVDRFVESSIRELKTYTELSNLILANDLLNTGVISYSVLKENMEEIYRQFLKKTEYKILLLPHKVSPKETINFLEKEKFL</sequence>
<organism evidence="1 2">
    <name type="scientific">Methylophaga thalassica</name>
    <dbReference type="NCBI Taxonomy" id="40223"/>
    <lineage>
        <taxon>Bacteria</taxon>
        <taxon>Pseudomonadati</taxon>
        <taxon>Pseudomonadota</taxon>
        <taxon>Gammaproteobacteria</taxon>
        <taxon>Thiotrichales</taxon>
        <taxon>Piscirickettsiaceae</taxon>
        <taxon>Methylophaga</taxon>
    </lineage>
</organism>